<keyword evidence="3" id="KW-1185">Reference proteome</keyword>
<keyword evidence="1" id="KW-0732">Signal</keyword>
<dbReference type="RefSeq" id="WP_110998461.1">
    <property type="nucleotide sequence ID" value="NZ_QKTW01000013.1"/>
</dbReference>
<feature type="chain" id="PRO_5015886764" description="LTD domain-containing protein" evidence="1">
    <location>
        <begin position="21"/>
        <end position="657"/>
    </location>
</feature>
<name>A0A2W2B0A1_9BACT</name>
<evidence type="ECO:0000256" key="1">
    <source>
        <dbReference type="SAM" id="SignalP"/>
    </source>
</evidence>
<proteinExistence type="predicted"/>
<organism evidence="2 3">
    <name type="scientific">Taibaiella soli</name>
    <dbReference type="NCBI Taxonomy" id="1649169"/>
    <lineage>
        <taxon>Bacteria</taxon>
        <taxon>Pseudomonadati</taxon>
        <taxon>Bacteroidota</taxon>
        <taxon>Chitinophagia</taxon>
        <taxon>Chitinophagales</taxon>
        <taxon>Chitinophagaceae</taxon>
        <taxon>Taibaiella</taxon>
    </lineage>
</organism>
<dbReference type="OrthoDB" id="1652165at2"/>
<reference evidence="2 3" key="1">
    <citation type="submission" date="2018-06" db="EMBL/GenBank/DDBJ databases">
        <title>Mucibacter soli gen. nov., sp. nov., a new member of the family Chitinophagaceae producing mucin.</title>
        <authorList>
            <person name="Kim M.-K."/>
            <person name="Park S."/>
            <person name="Kim T.-S."/>
            <person name="Joung Y."/>
            <person name="Han J.-H."/>
            <person name="Kim S.B."/>
        </authorList>
    </citation>
    <scope>NUCLEOTIDE SEQUENCE [LARGE SCALE GENOMIC DNA]</scope>
    <source>
        <strain evidence="2 3">R1-15</strain>
    </source>
</reference>
<evidence type="ECO:0000313" key="3">
    <source>
        <dbReference type="Proteomes" id="UP000248745"/>
    </source>
</evidence>
<gene>
    <name evidence="2" type="ORF">DN068_08380</name>
</gene>
<dbReference type="AlphaFoldDB" id="A0A2W2B0A1"/>
<dbReference type="InterPro" id="IPR026341">
    <property type="entry name" value="T9SS_type_B"/>
</dbReference>
<comment type="caution">
    <text evidence="2">The sequence shown here is derived from an EMBL/GenBank/DDBJ whole genome shotgun (WGS) entry which is preliminary data.</text>
</comment>
<evidence type="ECO:0008006" key="4">
    <source>
        <dbReference type="Google" id="ProtNLM"/>
    </source>
</evidence>
<feature type="signal peptide" evidence="1">
    <location>
        <begin position="1"/>
        <end position="20"/>
    </location>
</feature>
<accession>A0A2W2B0A1</accession>
<evidence type="ECO:0000313" key="2">
    <source>
        <dbReference type="EMBL" id="PZF73398.1"/>
    </source>
</evidence>
<dbReference type="Pfam" id="PF13585">
    <property type="entry name" value="CHU_C"/>
    <property type="match status" value="1"/>
</dbReference>
<dbReference type="EMBL" id="QKTW01000013">
    <property type="protein sequence ID" value="PZF73398.1"/>
    <property type="molecule type" value="Genomic_DNA"/>
</dbReference>
<dbReference type="NCBIfam" id="TIGR04131">
    <property type="entry name" value="Bac_Flav_CTERM"/>
    <property type="match status" value="1"/>
</dbReference>
<protein>
    <recommendedName>
        <fullName evidence="4">LTD domain-containing protein</fullName>
    </recommendedName>
</protein>
<sequence length="657" mass="70177">MRKQIFITFLTLLITCVAQAQLVINEFSQGSGGAKEYVELVVVGTRHCNDTAADLRGWIIDDNNGWYGAGAGQGIATGCMRLANVANWANVPYGSIILIYNSGDKNTSITQADDPTDSDHDHVYIVPSSSQMIEKNGSSPTSPSSSTYVYPTTGFSAGGNWDYIGLRNDGDAILVAAPTNLTQAYHSISYGDVQSGTPTIHQSQAGANKVYYLNDAQYAVTASWITGNAPGNESPGVANSSANALWISSMLNPVAGGGGDTNLYHCMLAGQTYAFNGQLLTASGVYHDTIGNGTGCDSLVHLHLQVLSPQAVHDTLRGCNQVNYNGQPYTTATVLSDTIHSVLGCDSAYHFVHILLHPIAPSLVFDTVSGCQAYVYKGMVYDSSQIVVDTLVSVYGCDSVYKTIYINVLDRPVITTSGDKDICSGDSVMLAASSSSPVIWIGLSNSSDVSVFPSGNTTYIAAATNALGCTDTAYVKVTVHNFLLNLVLDAPSYLEEGVSFALKTSAFEPYVIQKWLPGNEFAGSTAPLQTIMAGESKWYSVVAANAIGCVDSQSVFVNVNPKYPDIFMPSAFSPNGDNRNDFFRPVFSGPYIIAEFSVFNRWGQMVYHVSGNGALKDGWDGTYGEKPCEVDTYFYTLTASSPSGKPVHTKGDVTLIR</sequence>
<dbReference type="Proteomes" id="UP000248745">
    <property type="component" value="Unassembled WGS sequence"/>
</dbReference>